<dbReference type="InterPro" id="IPR000524">
    <property type="entry name" value="Tscrpt_reg_HTH_GntR"/>
</dbReference>
<dbReference type="Gene3D" id="1.10.10.10">
    <property type="entry name" value="Winged helix-like DNA-binding domain superfamily/Winged helix DNA-binding domain"/>
    <property type="match status" value="1"/>
</dbReference>
<evidence type="ECO:0000313" key="6">
    <source>
        <dbReference type="EMBL" id="RAW14217.1"/>
    </source>
</evidence>
<dbReference type="GO" id="GO:0016829">
    <property type="term" value="F:lyase activity"/>
    <property type="evidence" value="ECO:0007669"/>
    <property type="project" value="InterPro"/>
</dbReference>
<dbReference type="InterPro" id="IPR028978">
    <property type="entry name" value="Chorismate_lyase_/UTRA_dom_sf"/>
</dbReference>
<dbReference type="Pfam" id="PF01081">
    <property type="entry name" value="Aldolase"/>
    <property type="match status" value="1"/>
</dbReference>
<dbReference type="InterPro" id="IPR000887">
    <property type="entry name" value="Aldlse_KDPG_KHG"/>
</dbReference>
<dbReference type="InterPro" id="IPR013785">
    <property type="entry name" value="Aldolase_TIM"/>
</dbReference>
<evidence type="ECO:0000256" key="4">
    <source>
        <dbReference type="SAM" id="MobiDB-lite"/>
    </source>
</evidence>
<dbReference type="Gene3D" id="3.40.1410.10">
    <property type="entry name" value="Chorismate lyase-like"/>
    <property type="match status" value="1"/>
</dbReference>
<dbReference type="SUPFAM" id="SSF64288">
    <property type="entry name" value="Chorismate lyase-like"/>
    <property type="match status" value="1"/>
</dbReference>
<dbReference type="AlphaFoldDB" id="A0A329QPB6"/>
<protein>
    <recommendedName>
        <fullName evidence="5">HTH gntR-type domain-containing protein</fullName>
    </recommendedName>
</protein>
<evidence type="ECO:0000256" key="3">
    <source>
        <dbReference type="ARBA" id="ARBA00023163"/>
    </source>
</evidence>
<feature type="domain" description="HTH gntR-type" evidence="5">
    <location>
        <begin position="35"/>
        <end position="103"/>
    </location>
</feature>
<dbReference type="InterPro" id="IPR050679">
    <property type="entry name" value="Bact_HTH_transcr_reg"/>
</dbReference>
<dbReference type="InterPro" id="IPR036390">
    <property type="entry name" value="WH_DNA-bd_sf"/>
</dbReference>
<keyword evidence="2" id="KW-0238">DNA-binding</keyword>
<feature type="compositionally biased region" description="Low complexity" evidence="4">
    <location>
        <begin position="291"/>
        <end position="302"/>
    </location>
</feature>
<accession>A0A329QPB6</accession>
<dbReference type="CDD" id="cd07377">
    <property type="entry name" value="WHTH_GntR"/>
    <property type="match status" value="1"/>
</dbReference>
<dbReference type="InterPro" id="IPR036388">
    <property type="entry name" value="WH-like_DNA-bd_sf"/>
</dbReference>
<evidence type="ECO:0000259" key="5">
    <source>
        <dbReference type="PROSITE" id="PS50949"/>
    </source>
</evidence>
<evidence type="ECO:0000313" key="7">
    <source>
        <dbReference type="Proteomes" id="UP000250462"/>
    </source>
</evidence>
<dbReference type="SMART" id="SM00866">
    <property type="entry name" value="UTRA"/>
    <property type="match status" value="1"/>
</dbReference>
<dbReference type="GO" id="GO:0003700">
    <property type="term" value="F:DNA-binding transcription factor activity"/>
    <property type="evidence" value="ECO:0007669"/>
    <property type="project" value="InterPro"/>
</dbReference>
<proteinExistence type="predicted"/>
<dbReference type="Pfam" id="PF07702">
    <property type="entry name" value="UTRA"/>
    <property type="match status" value="1"/>
</dbReference>
<comment type="caution">
    <text evidence="6">The sequence shown here is derived from an EMBL/GenBank/DDBJ whole genome shotgun (WGS) entry which is preliminary data.</text>
</comment>
<keyword evidence="1" id="KW-0805">Transcription regulation</keyword>
<dbReference type="SUPFAM" id="SSF46785">
    <property type="entry name" value="Winged helix' DNA-binding domain"/>
    <property type="match status" value="1"/>
</dbReference>
<evidence type="ECO:0000256" key="2">
    <source>
        <dbReference type="ARBA" id="ARBA00023125"/>
    </source>
</evidence>
<dbReference type="SMART" id="SM00345">
    <property type="entry name" value="HTH_GNTR"/>
    <property type="match status" value="1"/>
</dbReference>
<dbReference type="CDD" id="cd00452">
    <property type="entry name" value="KDPG_aldolase"/>
    <property type="match status" value="1"/>
</dbReference>
<dbReference type="Proteomes" id="UP000250462">
    <property type="component" value="Unassembled WGS sequence"/>
</dbReference>
<dbReference type="Gene3D" id="3.20.20.70">
    <property type="entry name" value="Aldolase class I"/>
    <property type="match status" value="1"/>
</dbReference>
<feature type="region of interest" description="Disordered" evidence="4">
    <location>
        <begin position="274"/>
        <end position="304"/>
    </location>
</feature>
<evidence type="ECO:0000256" key="1">
    <source>
        <dbReference type="ARBA" id="ARBA00023015"/>
    </source>
</evidence>
<dbReference type="Pfam" id="PF00392">
    <property type="entry name" value="GntR"/>
    <property type="match status" value="1"/>
</dbReference>
<dbReference type="EMBL" id="QMIG01000009">
    <property type="protein sequence ID" value="RAW14217.1"/>
    <property type="molecule type" value="Genomic_DNA"/>
</dbReference>
<dbReference type="PROSITE" id="PS50949">
    <property type="entry name" value="HTH_GNTR"/>
    <property type="match status" value="1"/>
</dbReference>
<organism evidence="6 7">
    <name type="scientific">Phytoactinopolyspora halophila</name>
    <dbReference type="NCBI Taxonomy" id="1981511"/>
    <lineage>
        <taxon>Bacteria</taxon>
        <taxon>Bacillati</taxon>
        <taxon>Actinomycetota</taxon>
        <taxon>Actinomycetes</taxon>
        <taxon>Jiangellales</taxon>
        <taxon>Jiangellaceae</taxon>
        <taxon>Phytoactinopolyspora</taxon>
    </lineage>
</organism>
<name>A0A329QPB6_9ACTN</name>
<dbReference type="GO" id="GO:0045892">
    <property type="term" value="P:negative regulation of DNA-templated transcription"/>
    <property type="evidence" value="ECO:0007669"/>
    <property type="project" value="TreeGrafter"/>
</dbReference>
<keyword evidence="7" id="KW-1185">Reference proteome</keyword>
<dbReference type="SUPFAM" id="SSF51569">
    <property type="entry name" value="Aldolase"/>
    <property type="match status" value="1"/>
</dbReference>
<dbReference type="PRINTS" id="PR00035">
    <property type="entry name" value="HTHGNTR"/>
</dbReference>
<dbReference type="InterPro" id="IPR011663">
    <property type="entry name" value="UTRA"/>
</dbReference>
<sequence>MQHCPSEPAPGGCVTADAEGQKFLELGEIDRTSPIPLYHQLEYLLRRDIEAGRYRPGDTLPSEGEICARYEVSRSVVRQTLTNLTHAGLIRTERGRGSFVAEKKLHERFVQRTTGLYDDLRRRGYEIRTHVVRQVVAELPLPVQEFLQTEEGVQIDRVRSVDGRVLTFIRSFIPASACPGLEHAELEDRSLYKVLSDDYGREVASGRRTVEAVKADGEVARHLGVDEGEPLLLLRSSSRDKNGEPFEWFEAWHRGDRTMFEIEIVPGAADQPFSSVVRPEADTPSTKLSEASTPPEASMAAPAPAPAVPLADTMRHAGVVAVLRAAHYSSPAAVARVLAQHGLQIVEITLSGGNALDAVADARTVENVLVGAGTVTSAQHARDAIAAGAQFLVAPAGAHDVLSAAGTTPVIFTGFTLNEIWSAWLSTSAPVKVFPASVGGPGYVSTLHSQISDVPLLAAGGVSAGDAASYVDAGAVAVAVGESLCPSDALQSGDLDAIADHAARFRDALTPPPSFPTR</sequence>
<dbReference type="GO" id="GO:0003677">
    <property type="term" value="F:DNA binding"/>
    <property type="evidence" value="ECO:0007669"/>
    <property type="project" value="UniProtKB-KW"/>
</dbReference>
<reference evidence="6 7" key="1">
    <citation type="submission" date="2018-06" db="EMBL/GenBank/DDBJ databases">
        <title>Phytoactinopolyspora halophila sp. nov., a novel halophilic actinomycete isolated from a saline soil in China.</title>
        <authorList>
            <person name="Tang S.-K."/>
        </authorList>
    </citation>
    <scope>NUCLEOTIDE SEQUENCE [LARGE SCALE GENOMIC DNA]</scope>
    <source>
        <strain evidence="6 7">YIM 96934</strain>
    </source>
</reference>
<gene>
    <name evidence="6" type="ORF">DPM12_11210</name>
</gene>
<dbReference type="PANTHER" id="PTHR44846:SF1">
    <property type="entry name" value="MANNOSYL-D-GLYCERATE TRANSPORT_METABOLISM SYSTEM REPRESSOR MNGR-RELATED"/>
    <property type="match status" value="1"/>
</dbReference>
<dbReference type="PANTHER" id="PTHR44846">
    <property type="entry name" value="MANNOSYL-D-GLYCERATE TRANSPORT/METABOLISM SYSTEM REPRESSOR MNGR-RELATED"/>
    <property type="match status" value="1"/>
</dbReference>
<keyword evidence="3" id="KW-0804">Transcription</keyword>